<gene>
    <name evidence="2" type="ORF">Pcinc_017575</name>
</gene>
<evidence type="ECO:0000313" key="2">
    <source>
        <dbReference type="EMBL" id="KAK3877743.1"/>
    </source>
</evidence>
<sequence>MAAVLYPDCCCLQYYNSHPDSSKTPQSSLQLSSEEAGASASNCEDTLTTTYSTLDLPTVTVIELVV</sequence>
<accession>A0AAE1FTX2</accession>
<name>A0AAE1FTX2_PETCI</name>
<keyword evidence="3" id="KW-1185">Reference proteome</keyword>
<evidence type="ECO:0000256" key="1">
    <source>
        <dbReference type="SAM" id="MobiDB-lite"/>
    </source>
</evidence>
<comment type="caution">
    <text evidence="2">The sequence shown here is derived from an EMBL/GenBank/DDBJ whole genome shotgun (WGS) entry which is preliminary data.</text>
</comment>
<feature type="region of interest" description="Disordered" evidence="1">
    <location>
        <begin position="17"/>
        <end position="41"/>
    </location>
</feature>
<dbReference type="EMBL" id="JAWQEG010001634">
    <property type="protein sequence ID" value="KAK3877743.1"/>
    <property type="molecule type" value="Genomic_DNA"/>
</dbReference>
<organism evidence="2 3">
    <name type="scientific">Petrolisthes cinctipes</name>
    <name type="common">Flat porcelain crab</name>
    <dbReference type="NCBI Taxonomy" id="88211"/>
    <lineage>
        <taxon>Eukaryota</taxon>
        <taxon>Metazoa</taxon>
        <taxon>Ecdysozoa</taxon>
        <taxon>Arthropoda</taxon>
        <taxon>Crustacea</taxon>
        <taxon>Multicrustacea</taxon>
        <taxon>Malacostraca</taxon>
        <taxon>Eumalacostraca</taxon>
        <taxon>Eucarida</taxon>
        <taxon>Decapoda</taxon>
        <taxon>Pleocyemata</taxon>
        <taxon>Anomura</taxon>
        <taxon>Galatheoidea</taxon>
        <taxon>Porcellanidae</taxon>
        <taxon>Petrolisthes</taxon>
    </lineage>
</organism>
<evidence type="ECO:0000313" key="3">
    <source>
        <dbReference type="Proteomes" id="UP001286313"/>
    </source>
</evidence>
<dbReference type="AlphaFoldDB" id="A0AAE1FTX2"/>
<reference evidence="2" key="1">
    <citation type="submission" date="2023-10" db="EMBL/GenBank/DDBJ databases">
        <title>Genome assemblies of two species of porcelain crab, Petrolisthes cinctipes and Petrolisthes manimaculis (Anomura: Porcellanidae).</title>
        <authorList>
            <person name="Angst P."/>
        </authorList>
    </citation>
    <scope>NUCLEOTIDE SEQUENCE</scope>
    <source>
        <strain evidence="2">PB745_01</strain>
        <tissue evidence="2">Gill</tissue>
    </source>
</reference>
<protein>
    <submittedName>
        <fullName evidence="2">Uncharacterized protein</fullName>
    </submittedName>
</protein>
<proteinExistence type="predicted"/>
<dbReference type="Proteomes" id="UP001286313">
    <property type="component" value="Unassembled WGS sequence"/>
</dbReference>